<evidence type="ECO:0000256" key="3">
    <source>
        <dbReference type="ARBA" id="ARBA00022679"/>
    </source>
</evidence>
<name>A0A9N9STC0_DIABA</name>
<dbReference type="Gene3D" id="1.10.132.30">
    <property type="match status" value="1"/>
</dbReference>
<dbReference type="OrthoDB" id="270392at2759"/>
<dbReference type="Proteomes" id="UP001153709">
    <property type="component" value="Chromosome 2"/>
</dbReference>
<keyword evidence="3" id="KW-0808">Transferase</keyword>
<dbReference type="InterPro" id="IPR038120">
    <property type="entry name" value="Rpb1_funnel_sf"/>
</dbReference>
<gene>
    <name evidence="7" type="ORF">DIABBA_LOCUS2731</name>
</gene>
<dbReference type="GO" id="GO:0000428">
    <property type="term" value="C:DNA-directed RNA polymerase complex"/>
    <property type="evidence" value="ECO:0007669"/>
    <property type="project" value="UniProtKB-KW"/>
</dbReference>
<protein>
    <recommendedName>
        <fullName evidence="1">DNA-directed RNA polymerase</fullName>
        <ecNumber evidence="1">2.7.7.6</ecNumber>
    </recommendedName>
</protein>
<evidence type="ECO:0000313" key="7">
    <source>
        <dbReference type="EMBL" id="CAG9828845.1"/>
    </source>
</evidence>
<dbReference type="GO" id="GO:0003677">
    <property type="term" value="F:DNA binding"/>
    <property type="evidence" value="ECO:0007669"/>
    <property type="project" value="InterPro"/>
</dbReference>
<evidence type="ECO:0000256" key="5">
    <source>
        <dbReference type="ARBA" id="ARBA00023163"/>
    </source>
</evidence>
<organism evidence="7 8">
    <name type="scientific">Diabrotica balteata</name>
    <name type="common">Banded cucumber beetle</name>
    <dbReference type="NCBI Taxonomy" id="107213"/>
    <lineage>
        <taxon>Eukaryota</taxon>
        <taxon>Metazoa</taxon>
        <taxon>Ecdysozoa</taxon>
        <taxon>Arthropoda</taxon>
        <taxon>Hexapoda</taxon>
        <taxon>Insecta</taxon>
        <taxon>Pterygota</taxon>
        <taxon>Neoptera</taxon>
        <taxon>Endopterygota</taxon>
        <taxon>Coleoptera</taxon>
        <taxon>Polyphaga</taxon>
        <taxon>Cucujiformia</taxon>
        <taxon>Chrysomeloidea</taxon>
        <taxon>Chrysomelidae</taxon>
        <taxon>Galerucinae</taxon>
        <taxon>Diabroticina</taxon>
        <taxon>Diabroticites</taxon>
        <taxon>Diabrotica</taxon>
    </lineage>
</organism>
<keyword evidence="5" id="KW-0804">Transcription</keyword>
<evidence type="ECO:0000259" key="6">
    <source>
        <dbReference type="Pfam" id="PF05000"/>
    </source>
</evidence>
<feature type="domain" description="RNA polymerase Rpb1" evidence="6">
    <location>
        <begin position="16"/>
        <end position="72"/>
    </location>
</feature>
<evidence type="ECO:0000313" key="8">
    <source>
        <dbReference type="Proteomes" id="UP001153709"/>
    </source>
</evidence>
<dbReference type="InterPro" id="IPR007083">
    <property type="entry name" value="RNA_pol_Rpb1_4"/>
</dbReference>
<proteinExistence type="predicted"/>
<accession>A0A9N9STC0</accession>
<keyword evidence="2" id="KW-0240">DNA-directed RNA polymerase</keyword>
<evidence type="ECO:0000256" key="1">
    <source>
        <dbReference type="ARBA" id="ARBA00012418"/>
    </source>
</evidence>
<reference evidence="7" key="1">
    <citation type="submission" date="2022-01" db="EMBL/GenBank/DDBJ databases">
        <authorList>
            <person name="King R."/>
        </authorList>
    </citation>
    <scope>NUCLEOTIDE SEQUENCE</scope>
</reference>
<sequence>MVLQRDIVKDVIEAIQEANNMELKPTPGNTLRQMFRNQANSILNNTRDKTGGSGKKSLAKYNNLTAVVESGSITIFTLLSRILSSRHILQRHQLSLKCTRLVEEMRFM</sequence>
<dbReference type="AlphaFoldDB" id="A0A9N9STC0"/>
<dbReference type="GO" id="GO:0006351">
    <property type="term" value="P:DNA-templated transcription"/>
    <property type="evidence" value="ECO:0007669"/>
    <property type="project" value="InterPro"/>
</dbReference>
<dbReference type="GO" id="GO:0003899">
    <property type="term" value="F:DNA-directed RNA polymerase activity"/>
    <property type="evidence" value="ECO:0007669"/>
    <property type="project" value="UniProtKB-EC"/>
</dbReference>
<dbReference type="SUPFAM" id="SSF64484">
    <property type="entry name" value="beta and beta-prime subunits of DNA dependent RNA-polymerase"/>
    <property type="match status" value="1"/>
</dbReference>
<keyword evidence="4" id="KW-0548">Nucleotidyltransferase</keyword>
<evidence type="ECO:0000256" key="4">
    <source>
        <dbReference type="ARBA" id="ARBA00022695"/>
    </source>
</evidence>
<keyword evidence="8" id="KW-1185">Reference proteome</keyword>
<dbReference type="EC" id="2.7.7.6" evidence="1"/>
<evidence type="ECO:0000256" key="2">
    <source>
        <dbReference type="ARBA" id="ARBA00022478"/>
    </source>
</evidence>
<dbReference type="EMBL" id="OU898277">
    <property type="protein sequence ID" value="CAG9828845.1"/>
    <property type="molecule type" value="Genomic_DNA"/>
</dbReference>
<dbReference type="Pfam" id="PF05000">
    <property type="entry name" value="RNA_pol_Rpb1_4"/>
    <property type="match status" value="1"/>
</dbReference>